<protein>
    <submittedName>
        <fullName evidence="5">39201_t:CDS:1</fullName>
    </submittedName>
</protein>
<feature type="repeat" description="RCC1" evidence="3">
    <location>
        <begin position="99"/>
        <end position="151"/>
    </location>
</feature>
<keyword evidence="2" id="KW-0677">Repeat</keyword>
<evidence type="ECO:0000256" key="2">
    <source>
        <dbReference type="ARBA" id="ARBA00022737"/>
    </source>
</evidence>
<evidence type="ECO:0000256" key="3">
    <source>
        <dbReference type="PROSITE-ProRule" id="PRU00235"/>
    </source>
</evidence>
<sequence>DNNGKTVFTLGINKQSIFVNYGPTSYLKIADITVGENHILVLTINGYLYTFGCMDSYQPRRRISIHKPNSLMLTPVKISSRIRKIFARENHSFAIDENGMIYAWGQNVDGQCGIESPNPIITPIKLEFFKNSIRVKQISAELHHMLVLLENGEVYSFGSTEYGQLGIGVSEENRKSPVQINLNNCKLIATGDYHSMAVNNENQVYTWGFGETYALGNQRENNKLLPFKIKWRNY</sequence>
<dbReference type="InterPro" id="IPR000408">
    <property type="entry name" value="Reg_chr_condens"/>
</dbReference>
<evidence type="ECO:0000256" key="1">
    <source>
        <dbReference type="ARBA" id="ARBA00022658"/>
    </source>
</evidence>
<dbReference type="Proteomes" id="UP000789901">
    <property type="component" value="Unassembled WGS sequence"/>
</dbReference>
<name>A0ABN7XIJ9_GIGMA</name>
<dbReference type="InterPro" id="IPR058923">
    <property type="entry name" value="RCC1-like_dom"/>
</dbReference>
<gene>
    <name evidence="5" type="ORF">GMARGA_LOCUS43024</name>
</gene>
<feature type="repeat" description="RCC1" evidence="3">
    <location>
        <begin position="152"/>
        <end position="201"/>
    </location>
</feature>
<evidence type="ECO:0000259" key="4">
    <source>
        <dbReference type="Pfam" id="PF25390"/>
    </source>
</evidence>
<dbReference type="PROSITE" id="PS00626">
    <property type="entry name" value="RCC1_2"/>
    <property type="match status" value="1"/>
</dbReference>
<dbReference type="EMBL" id="CAJVQB010134677">
    <property type="protein sequence ID" value="CAG8854203.1"/>
    <property type="molecule type" value="Genomic_DNA"/>
</dbReference>
<dbReference type="SUPFAM" id="SSF50985">
    <property type="entry name" value="RCC1/BLIP-II"/>
    <property type="match status" value="1"/>
</dbReference>
<evidence type="ECO:0000313" key="6">
    <source>
        <dbReference type="Proteomes" id="UP000789901"/>
    </source>
</evidence>
<feature type="domain" description="RCC1-like" evidence="4">
    <location>
        <begin position="20"/>
        <end position="230"/>
    </location>
</feature>
<dbReference type="InterPro" id="IPR051553">
    <property type="entry name" value="Ran_GTPase-activating"/>
</dbReference>
<evidence type="ECO:0000313" key="5">
    <source>
        <dbReference type="EMBL" id="CAG8854203.1"/>
    </source>
</evidence>
<dbReference type="Gene3D" id="2.130.10.30">
    <property type="entry name" value="Regulator of chromosome condensation 1/beta-lactamase-inhibitor protein II"/>
    <property type="match status" value="1"/>
</dbReference>
<proteinExistence type="predicted"/>
<dbReference type="PRINTS" id="PR00633">
    <property type="entry name" value="RCCNDNSATION"/>
</dbReference>
<keyword evidence="1" id="KW-0344">Guanine-nucleotide releasing factor</keyword>
<keyword evidence="6" id="KW-1185">Reference proteome</keyword>
<reference evidence="5 6" key="1">
    <citation type="submission" date="2021-06" db="EMBL/GenBank/DDBJ databases">
        <authorList>
            <person name="Kallberg Y."/>
            <person name="Tangrot J."/>
            <person name="Rosling A."/>
        </authorList>
    </citation>
    <scope>NUCLEOTIDE SEQUENCE [LARGE SCALE GENOMIC DNA]</scope>
    <source>
        <strain evidence="5 6">120-4 pot B 10/14</strain>
    </source>
</reference>
<dbReference type="PANTHER" id="PTHR45982:SF1">
    <property type="entry name" value="REGULATOR OF CHROMOSOME CONDENSATION"/>
    <property type="match status" value="1"/>
</dbReference>
<feature type="non-terminal residue" evidence="5">
    <location>
        <position position="1"/>
    </location>
</feature>
<organism evidence="5 6">
    <name type="scientific">Gigaspora margarita</name>
    <dbReference type="NCBI Taxonomy" id="4874"/>
    <lineage>
        <taxon>Eukaryota</taxon>
        <taxon>Fungi</taxon>
        <taxon>Fungi incertae sedis</taxon>
        <taxon>Mucoromycota</taxon>
        <taxon>Glomeromycotina</taxon>
        <taxon>Glomeromycetes</taxon>
        <taxon>Diversisporales</taxon>
        <taxon>Gigasporaceae</taxon>
        <taxon>Gigaspora</taxon>
    </lineage>
</organism>
<dbReference type="InterPro" id="IPR009091">
    <property type="entry name" value="RCC1/BLIP-II"/>
</dbReference>
<dbReference type="PANTHER" id="PTHR45982">
    <property type="entry name" value="REGULATOR OF CHROMOSOME CONDENSATION"/>
    <property type="match status" value="1"/>
</dbReference>
<accession>A0ABN7XIJ9</accession>
<dbReference type="PROSITE" id="PS50012">
    <property type="entry name" value="RCC1_3"/>
    <property type="match status" value="2"/>
</dbReference>
<dbReference type="Pfam" id="PF25390">
    <property type="entry name" value="WD40_RLD"/>
    <property type="match status" value="1"/>
</dbReference>
<comment type="caution">
    <text evidence="5">The sequence shown here is derived from an EMBL/GenBank/DDBJ whole genome shotgun (WGS) entry which is preliminary data.</text>
</comment>